<organism evidence="2 3">
    <name type="scientific">Electrophorus voltai</name>
    <dbReference type="NCBI Taxonomy" id="2609070"/>
    <lineage>
        <taxon>Eukaryota</taxon>
        <taxon>Metazoa</taxon>
        <taxon>Chordata</taxon>
        <taxon>Craniata</taxon>
        <taxon>Vertebrata</taxon>
        <taxon>Euteleostomi</taxon>
        <taxon>Actinopterygii</taxon>
        <taxon>Neopterygii</taxon>
        <taxon>Teleostei</taxon>
        <taxon>Ostariophysi</taxon>
        <taxon>Gymnotiformes</taxon>
        <taxon>Gymnotoidei</taxon>
        <taxon>Gymnotidae</taxon>
        <taxon>Electrophorus</taxon>
    </lineage>
</organism>
<evidence type="ECO:0000256" key="1">
    <source>
        <dbReference type="SAM" id="MobiDB-lite"/>
    </source>
</evidence>
<proteinExistence type="predicted"/>
<dbReference type="InterPro" id="IPR018868">
    <property type="entry name" value="BAD"/>
</dbReference>
<keyword evidence="3" id="KW-1185">Reference proteome</keyword>
<dbReference type="PANTHER" id="PTHR28540">
    <property type="entry name" value="BCL2-ASSOCIATED AGONIST OF CELL DEATH"/>
    <property type="match status" value="1"/>
</dbReference>
<evidence type="ECO:0008006" key="4">
    <source>
        <dbReference type="Google" id="ProtNLM"/>
    </source>
</evidence>
<dbReference type="PANTHER" id="PTHR28540:SF1">
    <property type="entry name" value="BCL2-ASSOCIATED AGONIST OF CELL DEATH"/>
    <property type="match status" value="1"/>
</dbReference>
<name>A0AAD9DPP4_9TELE</name>
<dbReference type="Pfam" id="PF10514">
    <property type="entry name" value="Bcl-2_BAD"/>
    <property type="match status" value="1"/>
</dbReference>
<protein>
    <recommendedName>
        <fullName evidence="4">BCL2 associated agonist of cell death b</fullName>
    </recommendedName>
</protein>
<dbReference type="Proteomes" id="UP001239994">
    <property type="component" value="Unassembled WGS sequence"/>
</dbReference>
<reference evidence="2" key="1">
    <citation type="submission" date="2023-03" db="EMBL/GenBank/DDBJ databases">
        <title>Electrophorus voltai genome.</title>
        <authorList>
            <person name="Bian C."/>
        </authorList>
    </citation>
    <scope>NUCLEOTIDE SEQUENCE</scope>
    <source>
        <strain evidence="2">CB-2022</strain>
        <tissue evidence="2">Muscle</tissue>
    </source>
</reference>
<accession>A0AAD9DPP4</accession>
<dbReference type="GO" id="GO:0005739">
    <property type="term" value="C:mitochondrion"/>
    <property type="evidence" value="ECO:0007669"/>
    <property type="project" value="TreeGrafter"/>
</dbReference>
<evidence type="ECO:0000313" key="3">
    <source>
        <dbReference type="Proteomes" id="UP001239994"/>
    </source>
</evidence>
<feature type="region of interest" description="Disordered" evidence="1">
    <location>
        <begin position="119"/>
        <end position="142"/>
    </location>
</feature>
<feature type="region of interest" description="Disordered" evidence="1">
    <location>
        <begin position="58"/>
        <end position="95"/>
    </location>
</feature>
<gene>
    <name evidence="2" type="ORF">P4O66_016631</name>
</gene>
<sequence length="209" mass="23920">MHNQYLLRLRKANFTREDYKKVIKAKTLREEGETPSNTSCWNPFRVTAFTMEKAPCGQRDDISALDDQDESRWSETIESDDSPRISNHHIMPNNTATEVGGRVRLYSESQAYTVSHWEDTESQDGVSAEEGGGACEGAPFRGRSQSAPAALWKAKKYGRQLRRMSDEFDTWLDKGEIRRVSSPGKLSQKQTNQGWFSFLWCSKEEEGRK</sequence>
<comment type="caution">
    <text evidence="2">The sequence shown here is derived from an EMBL/GenBank/DDBJ whole genome shotgun (WGS) entry which is preliminary data.</text>
</comment>
<dbReference type="AlphaFoldDB" id="A0AAD9DPP4"/>
<dbReference type="GO" id="GO:0006915">
    <property type="term" value="P:apoptotic process"/>
    <property type="evidence" value="ECO:0007669"/>
    <property type="project" value="InterPro"/>
</dbReference>
<evidence type="ECO:0000313" key="2">
    <source>
        <dbReference type="EMBL" id="KAK1788164.1"/>
    </source>
</evidence>
<dbReference type="EMBL" id="JAROKS010000023">
    <property type="protein sequence ID" value="KAK1788164.1"/>
    <property type="molecule type" value="Genomic_DNA"/>
</dbReference>